<feature type="compositionally biased region" description="Basic residues" evidence="2">
    <location>
        <begin position="400"/>
        <end position="411"/>
    </location>
</feature>
<reference evidence="3" key="1">
    <citation type="submission" date="2022-04" db="EMBL/GenBank/DDBJ databases">
        <title>Carnegiea gigantea Genome sequencing and assembly v2.</title>
        <authorList>
            <person name="Copetti D."/>
            <person name="Sanderson M.J."/>
            <person name="Burquez A."/>
            <person name="Wojciechowski M.F."/>
        </authorList>
    </citation>
    <scope>NUCLEOTIDE SEQUENCE</scope>
    <source>
        <strain evidence="3">SGP5-SGP5p</strain>
        <tissue evidence="3">Aerial part</tissue>
    </source>
</reference>
<sequence length="616" mass="68299">MVVNDAVELGIVSRDMAEALKHALLSTQLRRQANQEEDLGSSDTSPLLVTIKRAKKSGLPALVPPPGGKEVVRLAPVHRLLIRGGAVLRNSRFLKWWPRGWSTQGLSYALEEKYLLPTGYKFIVPDADATVNKPSHRLGGSPGLNNGKPIRSLFGEPIAEETKTAHYFQYYLREDDHPKAIPSFMSRIVDGGKEPERKWSRCGKCSLLGQATEQQIAAKNKRCYKEARHRRVETQARKAPKLALASRRTSAVSVNLPQADTCKRPRTKEGHDVAATSTSTPLRVEPPPSKAVDPSVKYTFVENLTKTWALAPSRSVEPPKVTEGQVALVEALKVVGSTPSISALEKRILNLQAECQKSEEFTAKYKRRLEKVKKEKEALETEKGDLNAIWKRPILKQRPRPRRELKKRLRPSSRATSMAEGRNPELVDFIPPATDKDNLGDEETTPLDGGAASSDGESREDEAHGDSDDDEDLDIWRIGFELKLEQAVGTSTTKNCTSKFLALTLSPKRRGSRIFLVGLTSYPPEPRIGWTKGITSLPGYLSFFRQSQVMMSTELLVSIRILRTMVLATFISITSGSLCREAKCWPSSPPNTMVGTVTRLPYSAVRTCRASRSCAV</sequence>
<feature type="region of interest" description="Disordered" evidence="2">
    <location>
        <begin position="400"/>
        <end position="471"/>
    </location>
</feature>
<feature type="region of interest" description="Disordered" evidence="2">
    <location>
        <begin position="231"/>
        <end position="250"/>
    </location>
</feature>
<accession>A0A9Q1JFH7</accession>
<keyword evidence="1" id="KW-0175">Coiled coil</keyword>
<dbReference type="Proteomes" id="UP001153076">
    <property type="component" value="Unassembled WGS sequence"/>
</dbReference>
<dbReference type="AlphaFoldDB" id="A0A9Q1JFH7"/>
<dbReference type="EMBL" id="JAKOGI010002347">
    <property type="protein sequence ID" value="KAJ8422192.1"/>
    <property type="molecule type" value="Genomic_DNA"/>
</dbReference>
<protein>
    <submittedName>
        <fullName evidence="3">Uncharacterized protein</fullName>
    </submittedName>
</protein>
<comment type="caution">
    <text evidence="3">The sequence shown here is derived from an EMBL/GenBank/DDBJ whole genome shotgun (WGS) entry which is preliminary data.</text>
</comment>
<name>A0A9Q1JFH7_9CARY</name>
<evidence type="ECO:0000256" key="2">
    <source>
        <dbReference type="SAM" id="MobiDB-lite"/>
    </source>
</evidence>
<organism evidence="3 4">
    <name type="scientific">Carnegiea gigantea</name>
    <dbReference type="NCBI Taxonomy" id="171969"/>
    <lineage>
        <taxon>Eukaryota</taxon>
        <taxon>Viridiplantae</taxon>
        <taxon>Streptophyta</taxon>
        <taxon>Embryophyta</taxon>
        <taxon>Tracheophyta</taxon>
        <taxon>Spermatophyta</taxon>
        <taxon>Magnoliopsida</taxon>
        <taxon>eudicotyledons</taxon>
        <taxon>Gunneridae</taxon>
        <taxon>Pentapetalae</taxon>
        <taxon>Caryophyllales</taxon>
        <taxon>Cactineae</taxon>
        <taxon>Cactaceae</taxon>
        <taxon>Cactoideae</taxon>
        <taxon>Echinocereeae</taxon>
        <taxon>Carnegiea</taxon>
    </lineage>
</organism>
<evidence type="ECO:0000313" key="3">
    <source>
        <dbReference type="EMBL" id="KAJ8422192.1"/>
    </source>
</evidence>
<feature type="compositionally biased region" description="Basic and acidic residues" evidence="2">
    <location>
        <begin position="261"/>
        <end position="272"/>
    </location>
</feature>
<feature type="region of interest" description="Disordered" evidence="2">
    <location>
        <begin position="261"/>
        <end position="292"/>
    </location>
</feature>
<keyword evidence="4" id="KW-1185">Reference proteome</keyword>
<evidence type="ECO:0000256" key="1">
    <source>
        <dbReference type="SAM" id="Coils"/>
    </source>
</evidence>
<gene>
    <name evidence="3" type="ORF">Cgig2_011944</name>
</gene>
<proteinExistence type="predicted"/>
<feature type="coiled-coil region" evidence="1">
    <location>
        <begin position="341"/>
        <end position="389"/>
    </location>
</feature>
<dbReference type="OrthoDB" id="1112564at2759"/>
<evidence type="ECO:0000313" key="4">
    <source>
        <dbReference type="Proteomes" id="UP001153076"/>
    </source>
</evidence>